<name>A0ABT8TAY5_9BACT</name>
<reference evidence="1 2" key="1">
    <citation type="submission" date="2023-06" db="EMBL/GenBank/DDBJ databases">
        <title>Campylobacter magnum sp. nov., isolated from cecal contents of domestic pigs (Sus scrofa domesticus).</title>
        <authorList>
            <person name="Papic B."/>
            <person name="Gruntar I."/>
        </authorList>
    </citation>
    <scope>NUCLEOTIDE SEQUENCE [LARGE SCALE GENOMIC DNA]</scope>
    <source>
        <strain evidence="2">34484-21</strain>
    </source>
</reference>
<evidence type="ECO:0000313" key="1">
    <source>
        <dbReference type="EMBL" id="MDO2409017.1"/>
    </source>
</evidence>
<accession>A0ABT8TAY5</accession>
<gene>
    <name evidence="1" type="ORF">Q2362_02740</name>
</gene>
<protein>
    <submittedName>
        <fullName evidence="1">Uncharacterized protein</fullName>
    </submittedName>
</protein>
<proteinExistence type="predicted"/>
<organism evidence="1 2">
    <name type="scientific">Campylobacter magnus</name>
    <dbReference type="NCBI Taxonomy" id="3026462"/>
    <lineage>
        <taxon>Bacteria</taxon>
        <taxon>Pseudomonadati</taxon>
        <taxon>Campylobacterota</taxon>
        <taxon>Epsilonproteobacteria</taxon>
        <taxon>Campylobacterales</taxon>
        <taxon>Campylobacteraceae</taxon>
        <taxon>Campylobacter</taxon>
    </lineage>
</organism>
<dbReference type="EMBL" id="JAULJQ010000002">
    <property type="protein sequence ID" value="MDO2409017.1"/>
    <property type="molecule type" value="Genomic_DNA"/>
</dbReference>
<keyword evidence="2" id="KW-1185">Reference proteome</keyword>
<sequence length="105" mass="11618">MSKISSIACADGSEFEVAKIDAMGKADINGEYIGLRWSKTRTLSCGYPTTRNGNIAYLLLPHEVAGIFVGSLLASKAKNKKSRKTKAFKIKKRKKSRRKTILIKL</sequence>
<comment type="caution">
    <text evidence="1">The sequence shown here is derived from an EMBL/GenBank/DDBJ whole genome shotgun (WGS) entry which is preliminary data.</text>
</comment>
<dbReference type="Proteomes" id="UP001171111">
    <property type="component" value="Unassembled WGS sequence"/>
</dbReference>
<evidence type="ECO:0000313" key="2">
    <source>
        <dbReference type="Proteomes" id="UP001171111"/>
    </source>
</evidence>
<dbReference type="RefSeq" id="WP_302243806.1">
    <property type="nucleotide sequence ID" value="NZ_JAULJQ010000002.1"/>
</dbReference>